<evidence type="ECO:0000313" key="2">
    <source>
        <dbReference type="Proteomes" id="UP001148629"/>
    </source>
</evidence>
<sequence length="466" mass="53232">MSDPSPADLDQLLPVDEKSLLVADEESPPPDDLGNSPSIFQERSLTVEETFEQFKSTIVQKKKKLGLLPKEKPYLEAPVLPGATKDPLPYTGTPWKLFLFDVGLFFRKFRFLPGIFLPLWPSPSGYLGELYPSPANIVDVAFHTFLSITQLGFIFSLFTLTFLPTWLYLGYIISFFAVNELICLHFNKWIPSDGLKSTEDKYSLMWAPHNDESWIFLNGICVGRNWLQNNIDRISRSFHRPVVGVHNRTAGVIFDLVQCLIQRAFNYATQDVRECYVLVKKALLDPKKTKVVLILHSQGGIEGGMILDWLLDELPHEILKKLEIYTFGCMANHFSNPDFACQFGVLNFTRHKKRQGFKNRFMGQVFVNRRAGHQLNQHYLDGMFPLDESLHRTREAQPGDFMDIRVHIKEGADLPPKQVTRAELPPGLDITKGSKKHKVVVDNQNVPKIKDLSRLWSYRNGESPVS</sequence>
<gene>
    <name evidence="1" type="ORF">NM208_g1722</name>
</gene>
<proteinExistence type="predicted"/>
<keyword evidence="2" id="KW-1185">Reference proteome</keyword>
<evidence type="ECO:0000313" key="1">
    <source>
        <dbReference type="EMBL" id="KAJ3547005.1"/>
    </source>
</evidence>
<comment type="caution">
    <text evidence="1">The sequence shown here is derived from an EMBL/GenBank/DDBJ whole genome shotgun (WGS) entry which is preliminary data.</text>
</comment>
<dbReference type="EMBL" id="JANRMS010000093">
    <property type="protein sequence ID" value="KAJ3547005.1"/>
    <property type="molecule type" value="Genomic_DNA"/>
</dbReference>
<dbReference type="Proteomes" id="UP001148629">
    <property type="component" value="Unassembled WGS sequence"/>
</dbReference>
<protein>
    <submittedName>
        <fullName evidence="1">Uncharacterized protein</fullName>
    </submittedName>
</protein>
<accession>A0ACC1SV63</accession>
<organism evidence="1 2">
    <name type="scientific">Fusarium decemcellulare</name>
    <dbReference type="NCBI Taxonomy" id="57161"/>
    <lineage>
        <taxon>Eukaryota</taxon>
        <taxon>Fungi</taxon>
        <taxon>Dikarya</taxon>
        <taxon>Ascomycota</taxon>
        <taxon>Pezizomycotina</taxon>
        <taxon>Sordariomycetes</taxon>
        <taxon>Hypocreomycetidae</taxon>
        <taxon>Hypocreales</taxon>
        <taxon>Nectriaceae</taxon>
        <taxon>Fusarium</taxon>
        <taxon>Fusarium decemcellulare species complex</taxon>
    </lineage>
</organism>
<name>A0ACC1SV63_9HYPO</name>
<reference evidence="1" key="1">
    <citation type="submission" date="2022-08" db="EMBL/GenBank/DDBJ databases">
        <title>Genome Sequence of Fusarium decemcellulare.</title>
        <authorList>
            <person name="Buettner E."/>
        </authorList>
    </citation>
    <scope>NUCLEOTIDE SEQUENCE</scope>
    <source>
        <strain evidence="1">Babe19</strain>
    </source>
</reference>